<reference evidence="2" key="1">
    <citation type="submission" date="2007-07" db="EMBL/GenBank/DDBJ databases">
        <title>PCAP assembly of the Caenorhabditis remanei genome.</title>
        <authorList>
            <consortium name="The Caenorhabditis remanei Sequencing Consortium"/>
            <person name="Wilson R.K."/>
        </authorList>
    </citation>
    <scope>NUCLEOTIDE SEQUENCE [LARGE SCALE GENOMIC DNA]</scope>
    <source>
        <strain evidence="2">PB4641</strain>
    </source>
</reference>
<dbReference type="Proteomes" id="UP000008281">
    <property type="component" value="Unassembled WGS sequence"/>
</dbReference>
<evidence type="ECO:0000256" key="1">
    <source>
        <dbReference type="SAM" id="MobiDB-lite"/>
    </source>
</evidence>
<dbReference type="EMBL" id="DS268479">
    <property type="protein sequence ID" value="EFP09755.1"/>
    <property type="molecule type" value="Genomic_DNA"/>
</dbReference>
<sequence length="338" mass="39004">MANAEGVADIEQEMEGEEVNRDEPAPQPAPQPGGACNLLVKPIFGYINRWTEWDSRQEGKVTLPPRASVLVYVGHCAELPAPKYEFTVKEYIEGIPQKNVWRYNVPLHVELELEKKRNNAAWGYEVSIKVVIKTVRKLINTNIQIDVIVNSMFYQTYLSNDNDHSLYRRIFCIHYCNAISAKYDMVLNAEEALYCTYIGSERTIATMNRKAKPILIRKKFDPPLKEKEIQKIVKNNKTKVQKNRPEMQALGIKEFGKVTITRFERNLKISFPVEYEGMDFNGLFSLNIKVNRNMVSLVSDDGAEVFSVTFQFRFDEKGNRMVYDKENNIITLSVMIKI</sequence>
<proteinExistence type="predicted"/>
<accession>E3MU79</accession>
<keyword evidence="3" id="KW-1185">Reference proteome</keyword>
<feature type="region of interest" description="Disordered" evidence="1">
    <location>
        <begin position="1"/>
        <end position="33"/>
    </location>
</feature>
<name>E3MU79_CAERE</name>
<dbReference type="InParanoid" id="E3MU79"/>
<gene>
    <name evidence="2" type="ORF">CRE_21841</name>
</gene>
<evidence type="ECO:0000313" key="3">
    <source>
        <dbReference type="Proteomes" id="UP000008281"/>
    </source>
</evidence>
<evidence type="ECO:0000313" key="2">
    <source>
        <dbReference type="EMBL" id="EFP09755.1"/>
    </source>
</evidence>
<feature type="compositionally biased region" description="Acidic residues" evidence="1">
    <location>
        <begin position="8"/>
        <end position="17"/>
    </location>
</feature>
<protein>
    <submittedName>
        <fullName evidence="2">Uncharacterized protein</fullName>
    </submittedName>
</protein>
<organism evidence="3">
    <name type="scientific">Caenorhabditis remanei</name>
    <name type="common">Caenorhabditis vulgaris</name>
    <dbReference type="NCBI Taxonomy" id="31234"/>
    <lineage>
        <taxon>Eukaryota</taxon>
        <taxon>Metazoa</taxon>
        <taxon>Ecdysozoa</taxon>
        <taxon>Nematoda</taxon>
        <taxon>Chromadorea</taxon>
        <taxon>Rhabditida</taxon>
        <taxon>Rhabditina</taxon>
        <taxon>Rhabditomorpha</taxon>
        <taxon>Rhabditoidea</taxon>
        <taxon>Rhabditidae</taxon>
        <taxon>Peloderinae</taxon>
        <taxon>Caenorhabditis</taxon>
    </lineage>
</organism>
<dbReference type="AlphaFoldDB" id="E3MU79"/>
<dbReference type="HOGENOM" id="CLU_062696_0_0_1"/>